<evidence type="ECO:0000256" key="1">
    <source>
        <dbReference type="SAM" id="SignalP"/>
    </source>
</evidence>
<feature type="chain" id="PRO_5008089211" description="DUF1499 domain-containing protein" evidence="1">
    <location>
        <begin position="30"/>
        <end position="135"/>
    </location>
</feature>
<dbReference type="STRING" id="1184151.AW736_01530"/>
<comment type="caution">
    <text evidence="2">The sequence shown here is derived from an EMBL/GenBank/DDBJ whole genome shotgun (WGS) entry which is preliminary data.</text>
</comment>
<dbReference type="EMBL" id="LRRQ01000015">
    <property type="protein sequence ID" value="OAM91748.1"/>
    <property type="molecule type" value="Genomic_DNA"/>
</dbReference>
<evidence type="ECO:0000313" key="2">
    <source>
        <dbReference type="EMBL" id="OAM91748.1"/>
    </source>
</evidence>
<name>A0A178IPU6_9BACT</name>
<reference evidence="2 3" key="1">
    <citation type="submission" date="2016-01" db="EMBL/GenBank/DDBJ databases">
        <title>High potential of lignocellulose degradation of a new Verrucomicrobia species.</title>
        <authorList>
            <person name="Wang Y."/>
            <person name="Shi Y."/>
            <person name="Qiu Z."/>
            <person name="Liu S."/>
            <person name="Yang H."/>
        </authorList>
    </citation>
    <scope>NUCLEOTIDE SEQUENCE [LARGE SCALE GENOMIC DNA]</scope>
    <source>
        <strain evidence="2 3">TSB47</strain>
    </source>
</reference>
<evidence type="ECO:0008006" key="4">
    <source>
        <dbReference type="Google" id="ProtNLM"/>
    </source>
</evidence>
<sequence>MNIAFNTSSRFTILAALLFAVFCVPALPAADEAASDGTPVGIIPVPDKLAIADVKACVSRAFINRKYQIQKSEQGLIVGYYERSPNVLTLTVRYDTKEVKLFAKGSSRGGGLPTRWIESYRKDVGSFLSQKLLEK</sequence>
<evidence type="ECO:0000313" key="3">
    <source>
        <dbReference type="Proteomes" id="UP000078486"/>
    </source>
</evidence>
<dbReference type="RefSeq" id="WP_068768517.1">
    <property type="nucleotide sequence ID" value="NZ_CP109796.1"/>
</dbReference>
<gene>
    <name evidence="2" type="ORF">AW736_01530</name>
</gene>
<accession>A0A178IPU6</accession>
<protein>
    <recommendedName>
        <fullName evidence="4">DUF1499 domain-containing protein</fullName>
    </recommendedName>
</protein>
<keyword evidence="1" id="KW-0732">Signal</keyword>
<feature type="signal peptide" evidence="1">
    <location>
        <begin position="1"/>
        <end position="29"/>
    </location>
</feature>
<dbReference type="Proteomes" id="UP000078486">
    <property type="component" value="Unassembled WGS sequence"/>
</dbReference>
<dbReference type="AlphaFoldDB" id="A0A178IPU6"/>
<proteinExistence type="predicted"/>
<keyword evidence="3" id="KW-1185">Reference proteome</keyword>
<organism evidence="2 3">
    <name type="scientific">Termitidicoccus mucosus</name>
    <dbReference type="NCBI Taxonomy" id="1184151"/>
    <lineage>
        <taxon>Bacteria</taxon>
        <taxon>Pseudomonadati</taxon>
        <taxon>Verrucomicrobiota</taxon>
        <taxon>Opitutia</taxon>
        <taxon>Opitutales</taxon>
        <taxon>Opitutaceae</taxon>
        <taxon>Termitidicoccus</taxon>
    </lineage>
</organism>